<name>A0AAN7BAQ4_9PEZI</name>
<evidence type="ECO:0000256" key="1">
    <source>
        <dbReference type="ARBA" id="ARBA00006247"/>
    </source>
</evidence>
<dbReference type="SUPFAM" id="SSF53187">
    <property type="entry name" value="Zn-dependent exopeptidases"/>
    <property type="match status" value="1"/>
</dbReference>
<organism evidence="3 4">
    <name type="scientific">Rhypophila decipiens</name>
    <dbReference type="NCBI Taxonomy" id="261697"/>
    <lineage>
        <taxon>Eukaryota</taxon>
        <taxon>Fungi</taxon>
        <taxon>Dikarya</taxon>
        <taxon>Ascomycota</taxon>
        <taxon>Pezizomycotina</taxon>
        <taxon>Sordariomycetes</taxon>
        <taxon>Sordariomycetidae</taxon>
        <taxon>Sordariales</taxon>
        <taxon>Naviculisporaceae</taxon>
        <taxon>Rhypophila</taxon>
    </lineage>
</organism>
<evidence type="ECO:0000256" key="2">
    <source>
        <dbReference type="SAM" id="SignalP"/>
    </source>
</evidence>
<reference evidence="3" key="2">
    <citation type="submission" date="2023-05" db="EMBL/GenBank/DDBJ databases">
        <authorList>
            <consortium name="Lawrence Berkeley National Laboratory"/>
            <person name="Steindorff A."/>
            <person name="Hensen N."/>
            <person name="Bonometti L."/>
            <person name="Westerberg I."/>
            <person name="Brannstrom I.O."/>
            <person name="Guillou S."/>
            <person name="Cros-Aarteil S."/>
            <person name="Calhoun S."/>
            <person name="Haridas S."/>
            <person name="Kuo A."/>
            <person name="Mondo S."/>
            <person name="Pangilinan J."/>
            <person name="Riley R."/>
            <person name="Labutti K."/>
            <person name="Andreopoulos B."/>
            <person name="Lipzen A."/>
            <person name="Chen C."/>
            <person name="Yanf M."/>
            <person name="Daum C."/>
            <person name="Ng V."/>
            <person name="Clum A."/>
            <person name="Ohm R."/>
            <person name="Martin F."/>
            <person name="Silar P."/>
            <person name="Natvig D."/>
            <person name="Lalanne C."/>
            <person name="Gautier V."/>
            <person name="Ament-Velasquez S.L."/>
            <person name="Kruys A."/>
            <person name="Hutchinson M.I."/>
            <person name="Powell A.J."/>
            <person name="Barry K."/>
            <person name="Miller A.N."/>
            <person name="Grigoriev I.V."/>
            <person name="Debuchy R."/>
            <person name="Gladieux P."/>
            <person name="Thoren M.H."/>
            <person name="Johannesson H."/>
        </authorList>
    </citation>
    <scope>NUCLEOTIDE SEQUENCE</scope>
    <source>
        <strain evidence="3">PSN293</strain>
    </source>
</reference>
<dbReference type="Proteomes" id="UP001301769">
    <property type="component" value="Unassembled WGS sequence"/>
</dbReference>
<accession>A0AAN7BAQ4</accession>
<dbReference type="EMBL" id="MU858050">
    <property type="protein sequence ID" value="KAK4218916.1"/>
    <property type="molecule type" value="Genomic_DNA"/>
</dbReference>
<comment type="caution">
    <text evidence="3">The sequence shown here is derived from an EMBL/GenBank/DDBJ whole genome shotgun (WGS) entry which is preliminary data.</text>
</comment>
<evidence type="ECO:0000313" key="3">
    <source>
        <dbReference type="EMBL" id="KAK4218916.1"/>
    </source>
</evidence>
<dbReference type="PANTHER" id="PTHR30575">
    <property type="entry name" value="PEPTIDASE M20"/>
    <property type="match status" value="1"/>
</dbReference>
<dbReference type="Pfam" id="PF01546">
    <property type="entry name" value="Peptidase_M20"/>
    <property type="match status" value="1"/>
</dbReference>
<proteinExistence type="inferred from homology"/>
<feature type="signal peptide" evidence="2">
    <location>
        <begin position="1"/>
        <end position="23"/>
    </location>
</feature>
<reference evidence="3" key="1">
    <citation type="journal article" date="2023" name="Mol. Phylogenet. Evol.">
        <title>Genome-scale phylogeny and comparative genomics of the fungal order Sordariales.</title>
        <authorList>
            <person name="Hensen N."/>
            <person name="Bonometti L."/>
            <person name="Westerberg I."/>
            <person name="Brannstrom I.O."/>
            <person name="Guillou S."/>
            <person name="Cros-Aarteil S."/>
            <person name="Calhoun S."/>
            <person name="Haridas S."/>
            <person name="Kuo A."/>
            <person name="Mondo S."/>
            <person name="Pangilinan J."/>
            <person name="Riley R."/>
            <person name="LaButti K."/>
            <person name="Andreopoulos B."/>
            <person name="Lipzen A."/>
            <person name="Chen C."/>
            <person name="Yan M."/>
            <person name="Daum C."/>
            <person name="Ng V."/>
            <person name="Clum A."/>
            <person name="Steindorff A."/>
            <person name="Ohm R.A."/>
            <person name="Martin F."/>
            <person name="Silar P."/>
            <person name="Natvig D.O."/>
            <person name="Lalanne C."/>
            <person name="Gautier V."/>
            <person name="Ament-Velasquez S.L."/>
            <person name="Kruys A."/>
            <person name="Hutchinson M.I."/>
            <person name="Powell A.J."/>
            <person name="Barry K."/>
            <person name="Miller A.N."/>
            <person name="Grigoriev I.V."/>
            <person name="Debuchy R."/>
            <person name="Gladieux P."/>
            <person name="Hiltunen Thoren M."/>
            <person name="Johannesson H."/>
        </authorList>
    </citation>
    <scope>NUCLEOTIDE SEQUENCE</scope>
    <source>
        <strain evidence="3">PSN293</strain>
    </source>
</reference>
<gene>
    <name evidence="3" type="ORF">QBC37DRAFT_469533</name>
</gene>
<protein>
    <recommendedName>
        <fullName evidence="5">Amidohydrolase</fullName>
    </recommendedName>
</protein>
<dbReference type="PANTHER" id="PTHR30575:SF0">
    <property type="entry name" value="XAA-ARG DIPEPTIDASE"/>
    <property type="match status" value="1"/>
</dbReference>
<dbReference type="Gene3D" id="3.40.630.10">
    <property type="entry name" value="Zn peptidases"/>
    <property type="match status" value="1"/>
</dbReference>
<dbReference type="InterPro" id="IPR002933">
    <property type="entry name" value="Peptidase_M20"/>
</dbReference>
<feature type="chain" id="PRO_5042960476" description="Amidohydrolase" evidence="2">
    <location>
        <begin position="24"/>
        <end position="506"/>
    </location>
</feature>
<keyword evidence="2" id="KW-0732">Signal</keyword>
<dbReference type="AlphaFoldDB" id="A0AAN7BAQ4"/>
<dbReference type="GO" id="GO:0016805">
    <property type="term" value="F:dipeptidase activity"/>
    <property type="evidence" value="ECO:0007669"/>
    <property type="project" value="TreeGrafter"/>
</dbReference>
<evidence type="ECO:0000313" key="4">
    <source>
        <dbReference type="Proteomes" id="UP001301769"/>
    </source>
</evidence>
<keyword evidence="4" id="KW-1185">Reference proteome</keyword>
<evidence type="ECO:0008006" key="5">
    <source>
        <dbReference type="Google" id="ProtNLM"/>
    </source>
</evidence>
<sequence>MRPVSQFQRVFSFLALSGRVALAADLTNISSALQSFSAEIFPDLKTIGADALTTFQKKDEWKVTPHAYGLPTAWKLETEFRPPATPPKAKLPVIGFLAEYDGLIGIGHACGHNHILLNGLAAAVLARRALAHFGTPAKVVVVGTPDEENTGSKYLLTQSGAFDGVDVWLMAHPTSANAIQPMNARINALTRFAGANHTDVVRKAYEALVLVRDQVAQGVPGTLSSVVAVEDVGMFASNIVQSQISLGISGTTVDAVRELVSSILDDTYPGVTFVASEDTTSSAPSTNVNLTVFGSGGHSSENTKSPLVLTIETFRALTSSTPNSPKVPVTFYLPGNTTSSVLDITFNIRTRHTPDLAAVLSFVENLVSPISSSITTDTPYPALEVTPFLPQIFQSIMSQPLYGSQAFPISTFAPASTGASWIQGAEVDPITNALVRAGKVVFHPNFSICNPDGGMCAFNHEPRFREVAGTEYSYAQTERVARGLAELAPAAVTMPVPPSTPTPTLT</sequence>
<comment type="similarity">
    <text evidence="1">Belongs to the peptidase M20A family.</text>
</comment>
<dbReference type="InterPro" id="IPR052030">
    <property type="entry name" value="Peptidase_M20/M20A_hydrolases"/>
</dbReference>